<evidence type="ECO:0000313" key="3">
    <source>
        <dbReference type="Proteomes" id="UP000256964"/>
    </source>
</evidence>
<gene>
    <name evidence="2" type="ORF">OH76DRAFT_550278</name>
</gene>
<evidence type="ECO:0000313" key="2">
    <source>
        <dbReference type="EMBL" id="RDX49347.1"/>
    </source>
</evidence>
<feature type="region of interest" description="Disordered" evidence="1">
    <location>
        <begin position="18"/>
        <end position="58"/>
    </location>
</feature>
<proteinExistence type="predicted"/>
<reference evidence="2 3" key="1">
    <citation type="journal article" date="2018" name="Biotechnol. Biofuels">
        <title>Integrative visual omics of the white-rot fungus Polyporus brumalis exposes the biotechnological potential of its oxidative enzymes for delignifying raw plant biomass.</title>
        <authorList>
            <person name="Miyauchi S."/>
            <person name="Rancon A."/>
            <person name="Drula E."/>
            <person name="Hage H."/>
            <person name="Chaduli D."/>
            <person name="Favel A."/>
            <person name="Grisel S."/>
            <person name="Henrissat B."/>
            <person name="Herpoel-Gimbert I."/>
            <person name="Ruiz-Duenas F.J."/>
            <person name="Chevret D."/>
            <person name="Hainaut M."/>
            <person name="Lin J."/>
            <person name="Wang M."/>
            <person name="Pangilinan J."/>
            <person name="Lipzen A."/>
            <person name="Lesage-Meessen L."/>
            <person name="Navarro D."/>
            <person name="Riley R."/>
            <person name="Grigoriev I.V."/>
            <person name="Zhou S."/>
            <person name="Raouche S."/>
            <person name="Rosso M.N."/>
        </authorList>
    </citation>
    <scope>NUCLEOTIDE SEQUENCE [LARGE SCALE GENOMIC DNA]</scope>
    <source>
        <strain evidence="2 3">BRFM 1820</strain>
    </source>
</reference>
<dbReference type="EMBL" id="KZ857406">
    <property type="protein sequence ID" value="RDX49347.1"/>
    <property type="molecule type" value="Genomic_DNA"/>
</dbReference>
<evidence type="ECO:0000256" key="1">
    <source>
        <dbReference type="SAM" id="MobiDB-lite"/>
    </source>
</evidence>
<dbReference type="Proteomes" id="UP000256964">
    <property type="component" value="Unassembled WGS sequence"/>
</dbReference>
<keyword evidence="3" id="KW-1185">Reference proteome</keyword>
<accession>A0A371D9Y7</accession>
<sequence length="117" mass="13014">MVRSPFVLENTEASLASSDDTQSCLVPSTREAKRRKDRGAKYSSHGRPARTSGLSESPRLSFGLWSCSVCQFELQPTRLCIRLSRTGAVSDVVARTGRVHCGRRISNISRMFPVLER</sequence>
<protein>
    <submittedName>
        <fullName evidence="2">Uncharacterized protein</fullName>
    </submittedName>
</protein>
<name>A0A371D9Y7_9APHY</name>
<organism evidence="2 3">
    <name type="scientific">Lentinus brumalis</name>
    <dbReference type="NCBI Taxonomy" id="2498619"/>
    <lineage>
        <taxon>Eukaryota</taxon>
        <taxon>Fungi</taxon>
        <taxon>Dikarya</taxon>
        <taxon>Basidiomycota</taxon>
        <taxon>Agaricomycotina</taxon>
        <taxon>Agaricomycetes</taxon>
        <taxon>Polyporales</taxon>
        <taxon>Polyporaceae</taxon>
        <taxon>Lentinus</taxon>
    </lineage>
</organism>
<dbReference type="AlphaFoldDB" id="A0A371D9Y7"/>